<keyword evidence="2" id="KW-1133">Transmembrane helix</keyword>
<evidence type="ECO:0000313" key="3">
    <source>
        <dbReference type="EMBL" id="PWW21842.1"/>
    </source>
</evidence>
<evidence type="ECO:0000256" key="1">
    <source>
        <dbReference type="SAM" id="MobiDB-lite"/>
    </source>
</evidence>
<protein>
    <submittedName>
        <fullName evidence="3">Uncharacterized protein</fullName>
    </submittedName>
</protein>
<keyword evidence="2" id="KW-0472">Membrane</keyword>
<keyword evidence="4" id="KW-1185">Reference proteome</keyword>
<organism evidence="3 4">
    <name type="scientific">Geodermatophilus normandii</name>
    <dbReference type="NCBI Taxonomy" id="1137989"/>
    <lineage>
        <taxon>Bacteria</taxon>
        <taxon>Bacillati</taxon>
        <taxon>Actinomycetota</taxon>
        <taxon>Actinomycetes</taxon>
        <taxon>Geodermatophilales</taxon>
        <taxon>Geodermatophilaceae</taxon>
        <taxon>Geodermatophilus</taxon>
    </lineage>
</organism>
<dbReference type="EMBL" id="QGTX01000001">
    <property type="protein sequence ID" value="PWW21842.1"/>
    <property type="molecule type" value="Genomic_DNA"/>
</dbReference>
<evidence type="ECO:0000256" key="2">
    <source>
        <dbReference type="SAM" id="Phobius"/>
    </source>
</evidence>
<feature type="transmembrane region" description="Helical" evidence="2">
    <location>
        <begin position="6"/>
        <end position="26"/>
    </location>
</feature>
<evidence type="ECO:0000313" key="4">
    <source>
        <dbReference type="Proteomes" id="UP000246661"/>
    </source>
</evidence>
<name>A0A317QES4_9ACTN</name>
<feature type="compositionally biased region" description="Basic and acidic residues" evidence="1">
    <location>
        <begin position="31"/>
        <end position="41"/>
    </location>
</feature>
<sequence length="51" mass="5850">MTWWVWLVLVWPVLALGVAVVLGRVIRMAERRERGRSRAGEDVDGTDWDVA</sequence>
<dbReference type="Proteomes" id="UP000246661">
    <property type="component" value="Unassembled WGS sequence"/>
</dbReference>
<reference evidence="4" key="1">
    <citation type="submission" date="2018-05" db="EMBL/GenBank/DDBJ databases">
        <authorList>
            <person name="Klenk H.-P."/>
            <person name="Huntemann M."/>
            <person name="Clum A."/>
            <person name="Pillay M."/>
            <person name="Palaniappan K."/>
            <person name="Varghese N."/>
            <person name="Mikhailova N."/>
            <person name="Stamatis D."/>
            <person name="Reddy T."/>
            <person name="Daum C."/>
            <person name="Shapiro N."/>
            <person name="Ivanova N."/>
            <person name="Kyrpides N."/>
            <person name="Woyke T."/>
        </authorList>
    </citation>
    <scope>NUCLEOTIDE SEQUENCE [LARGE SCALE GENOMIC DNA]</scope>
    <source>
        <strain evidence="4">DSM 45417</strain>
    </source>
</reference>
<gene>
    <name evidence="3" type="ORF">JD79_00983</name>
</gene>
<comment type="caution">
    <text evidence="3">The sequence shown here is derived from an EMBL/GenBank/DDBJ whole genome shotgun (WGS) entry which is preliminary data.</text>
</comment>
<keyword evidence="2" id="KW-0812">Transmembrane</keyword>
<dbReference type="AlphaFoldDB" id="A0A317QES4"/>
<proteinExistence type="predicted"/>
<dbReference type="RefSeq" id="WP_170149119.1">
    <property type="nucleotide sequence ID" value="NZ_QGTX01000001.1"/>
</dbReference>
<accession>A0A317QES4</accession>
<feature type="compositionally biased region" description="Acidic residues" evidence="1">
    <location>
        <begin position="42"/>
        <end position="51"/>
    </location>
</feature>
<feature type="region of interest" description="Disordered" evidence="1">
    <location>
        <begin position="31"/>
        <end position="51"/>
    </location>
</feature>